<comment type="catalytic activity">
    <reaction evidence="2">
        <text>a 3'-end 2',3'-cyclophospho-ribonucleotide-RNA + H2O = a 3'-end 2'-phospho-ribonucleotide-RNA + H(+)</text>
        <dbReference type="Rhea" id="RHEA:11828"/>
        <dbReference type="Rhea" id="RHEA-COMP:10464"/>
        <dbReference type="Rhea" id="RHEA-COMP:17353"/>
        <dbReference type="ChEBI" id="CHEBI:15377"/>
        <dbReference type="ChEBI" id="CHEBI:15378"/>
        <dbReference type="ChEBI" id="CHEBI:83064"/>
        <dbReference type="ChEBI" id="CHEBI:173113"/>
        <dbReference type="EC" id="3.1.4.58"/>
    </reaction>
</comment>
<dbReference type="GO" id="GO:0004113">
    <property type="term" value="F:2',3'-cyclic-nucleotide 3'-phosphodiesterase activity"/>
    <property type="evidence" value="ECO:0007669"/>
    <property type="project" value="InterPro"/>
</dbReference>
<dbReference type="AlphaFoldDB" id="L9YAH9"/>
<dbReference type="EMBL" id="AOIE01000106">
    <property type="protein sequence ID" value="ELY70737.1"/>
    <property type="molecule type" value="Genomic_DNA"/>
</dbReference>
<reference evidence="3 4" key="1">
    <citation type="journal article" date="2014" name="PLoS Genet.">
        <title>Phylogenetically driven sequencing of extremely halophilic archaea reveals strategies for static and dynamic osmo-response.</title>
        <authorList>
            <person name="Becker E.A."/>
            <person name="Seitzer P.M."/>
            <person name="Tritt A."/>
            <person name="Larsen D."/>
            <person name="Krusor M."/>
            <person name="Yao A.I."/>
            <person name="Wu D."/>
            <person name="Madern D."/>
            <person name="Eisen J.A."/>
            <person name="Darling A.E."/>
            <person name="Facciotti M.T."/>
        </authorList>
    </citation>
    <scope>NUCLEOTIDE SEQUENCE [LARGE SCALE GENOMIC DNA]</scope>
    <source>
        <strain evidence="3 4">DSM 15624</strain>
    </source>
</reference>
<dbReference type="Pfam" id="PF13563">
    <property type="entry name" value="2_5_RNA_ligase2"/>
    <property type="match status" value="1"/>
</dbReference>
<name>L9YAH9_NATP1</name>
<dbReference type="PANTHER" id="PTHR35561:SF1">
    <property type="entry name" value="RNA 2',3'-CYCLIC PHOSPHODIESTERASE"/>
    <property type="match status" value="1"/>
</dbReference>
<dbReference type="PANTHER" id="PTHR35561">
    <property type="entry name" value="RNA 2',3'-CYCLIC PHOSPHODIESTERASE"/>
    <property type="match status" value="1"/>
</dbReference>
<feature type="short sequence motif" description="HXTX 2" evidence="2">
    <location>
        <begin position="147"/>
        <end position="150"/>
    </location>
</feature>
<feature type="active site" description="Proton donor" evidence="2">
    <location>
        <position position="58"/>
    </location>
</feature>
<accession>L9YAH9</accession>
<dbReference type="HAMAP" id="MF_01940">
    <property type="entry name" value="RNA_CPDase"/>
    <property type="match status" value="1"/>
</dbReference>
<dbReference type="Proteomes" id="UP000011593">
    <property type="component" value="Unassembled WGS sequence"/>
</dbReference>
<dbReference type="EC" id="3.1.4.58" evidence="2"/>
<evidence type="ECO:0000313" key="4">
    <source>
        <dbReference type="Proteomes" id="UP000011593"/>
    </source>
</evidence>
<feature type="active site" description="Proton acceptor" evidence="2">
    <location>
        <position position="147"/>
    </location>
</feature>
<dbReference type="Gene3D" id="3.90.1140.10">
    <property type="entry name" value="Cyclic phosphodiesterase"/>
    <property type="match status" value="1"/>
</dbReference>
<evidence type="ECO:0000256" key="1">
    <source>
        <dbReference type="ARBA" id="ARBA00022801"/>
    </source>
</evidence>
<dbReference type="NCBIfam" id="TIGR02258">
    <property type="entry name" value="2_5_ligase"/>
    <property type="match status" value="1"/>
</dbReference>
<dbReference type="InterPro" id="IPR009097">
    <property type="entry name" value="Cyclic_Pdiesterase"/>
</dbReference>
<dbReference type="SUPFAM" id="SSF55144">
    <property type="entry name" value="LigT-like"/>
    <property type="match status" value="1"/>
</dbReference>
<comment type="caution">
    <text evidence="3">The sequence shown here is derived from an EMBL/GenBank/DDBJ whole genome shotgun (WGS) entry which is preliminary data.</text>
</comment>
<keyword evidence="1 2" id="KW-0378">Hydrolase</keyword>
<dbReference type="GO" id="GO:0008664">
    <property type="term" value="F:RNA 2',3'-cyclic 3'-phosphodiesterase activity"/>
    <property type="evidence" value="ECO:0007669"/>
    <property type="project" value="UniProtKB-EC"/>
</dbReference>
<dbReference type="InterPro" id="IPR004175">
    <property type="entry name" value="RNA_CPDase"/>
</dbReference>
<keyword evidence="4" id="KW-1185">Reference proteome</keyword>
<sequence length="204" mass="22362">MRPVRAPVTLEWPADEVPRMRLFASVDLPDDLAEPVADLQDEFADASGLEFTDPAQAHVTMKFLGDVDEDRLPALERALETAVTDAAVDPFTVRYGGLGVFPSLEYISVVWLGVADGSEELTRLHEAIEDRTTAMGFDPEDHNFTPHVTLARMTHAGGKELVQELVEEREPAIGEARVDEVRLTESTLTDEGPVYSTVASFPLG</sequence>
<organism evidence="3 4">
    <name type="scientific">Natrinema pellirubrum (strain DSM 15624 / CIP 106293 / JCM 10476 / NCIMB 786 / 157)</name>
    <dbReference type="NCBI Taxonomy" id="797303"/>
    <lineage>
        <taxon>Archaea</taxon>
        <taxon>Methanobacteriati</taxon>
        <taxon>Methanobacteriota</taxon>
        <taxon>Stenosarchaea group</taxon>
        <taxon>Halobacteria</taxon>
        <taxon>Halobacteriales</taxon>
        <taxon>Natrialbaceae</taxon>
        <taxon>Natrinema</taxon>
    </lineage>
</organism>
<evidence type="ECO:0000256" key="2">
    <source>
        <dbReference type="HAMAP-Rule" id="MF_01940"/>
    </source>
</evidence>
<comment type="function">
    <text evidence="2">Hydrolyzes RNA 2',3'-cyclic phosphodiester to an RNA 2'-phosphomonoester.</text>
</comment>
<gene>
    <name evidence="3" type="ORF">C488_18160</name>
</gene>
<dbReference type="GO" id="GO:0016874">
    <property type="term" value="F:ligase activity"/>
    <property type="evidence" value="ECO:0007669"/>
    <property type="project" value="UniProtKB-KW"/>
</dbReference>
<keyword evidence="3" id="KW-0436">Ligase</keyword>
<protein>
    <recommendedName>
        <fullName evidence="2">RNA 2',3'-cyclic phosphodiesterase</fullName>
        <shortName evidence="2">RNA 2',3'-CPDase</shortName>
        <ecNumber evidence="2">3.1.4.58</ecNumber>
    </recommendedName>
</protein>
<comment type="similarity">
    <text evidence="2">Belongs to the 2H phosphoesterase superfamily. ThpR family.</text>
</comment>
<evidence type="ECO:0000313" key="3">
    <source>
        <dbReference type="EMBL" id="ELY70737.1"/>
    </source>
</evidence>
<proteinExistence type="inferred from homology"/>
<feature type="short sequence motif" description="HXTX 1" evidence="2">
    <location>
        <begin position="58"/>
        <end position="61"/>
    </location>
</feature>
<dbReference type="PATRIC" id="fig|797303.5.peg.3614"/>